<dbReference type="EMBL" id="JMIB01000039">
    <property type="protein sequence ID" value="KDM89954.1"/>
    <property type="molecule type" value="Genomic_DNA"/>
</dbReference>
<comment type="cofactor">
    <cofactor evidence="1">
        <name>[4Fe-4S] cluster</name>
        <dbReference type="ChEBI" id="CHEBI:49883"/>
    </cofactor>
</comment>
<gene>
    <name evidence="2" type="ORF">EA58_19615</name>
</gene>
<reference evidence="2 3" key="1">
    <citation type="submission" date="2014-04" db="EMBL/GenBank/DDBJ databases">
        <title>Draft genome sequence of Photobacterium halotolerans S2753: a solonamide, ngercheumicin and holomycin producer.</title>
        <authorList>
            <person name="Machado H.R."/>
            <person name="Gram L."/>
        </authorList>
    </citation>
    <scope>NUCLEOTIDE SEQUENCE [LARGE SCALE GENOMIC DNA]</scope>
    <source>
        <strain evidence="2 3">S2753</strain>
    </source>
</reference>
<dbReference type="Proteomes" id="UP000027192">
    <property type="component" value="Unassembled WGS sequence"/>
</dbReference>
<protein>
    <recommendedName>
        <fullName evidence="4">4Fe4S-binding SPASM domain-containing protein</fullName>
    </recommendedName>
</protein>
<name>A0A066RI02_9GAMM</name>
<evidence type="ECO:0000313" key="3">
    <source>
        <dbReference type="Proteomes" id="UP000027192"/>
    </source>
</evidence>
<dbReference type="Gene3D" id="3.20.20.70">
    <property type="entry name" value="Aldolase class I"/>
    <property type="match status" value="1"/>
</dbReference>
<dbReference type="InterPro" id="IPR058240">
    <property type="entry name" value="rSAM_sf"/>
</dbReference>
<dbReference type="PANTHER" id="PTHR43273">
    <property type="entry name" value="ANAEROBIC SULFATASE-MATURATING ENZYME HOMOLOG ASLB-RELATED"/>
    <property type="match status" value="1"/>
</dbReference>
<dbReference type="NCBIfam" id="TIGR04085">
    <property type="entry name" value="rSAM_more_4Fe4S"/>
    <property type="match status" value="1"/>
</dbReference>
<proteinExistence type="predicted"/>
<dbReference type="GO" id="GO:0016491">
    <property type="term" value="F:oxidoreductase activity"/>
    <property type="evidence" value="ECO:0007669"/>
    <property type="project" value="InterPro"/>
</dbReference>
<dbReference type="PANTHER" id="PTHR43273:SF3">
    <property type="entry name" value="ANAEROBIC SULFATASE-MATURATING ENZYME HOMOLOG ASLB-RELATED"/>
    <property type="match status" value="1"/>
</dbReference>
<accession>A0A066RI02</accession>
<keyword evidence="3" id="KW-1185">Reference proteome</keyword>
<dbReference type="AlphaFoldDB" id="A0A066RI02"/>
<dbReference type="InterPro" id="IPR023885">
    <property type="entry name" value="4Fe4S-binding_SPASM_dom"/>
</dbReference>
<dbReference type="STRING" id="1654360.EA58_19615"/>
<organism evidence="2 3">
    <name type="scientific">Photobacterium galatheae</name>
    <dbReference type="NCBI Taxonomy" id="1654360"/>
    <lineage>
        <taxon>Bacteria</taxon>
        <taxon>Pseudomonadati</taxon>
        <taxon>Pseudomonadota</taxon>
        <taxon>Gammaproteobacteria</taxon>
        <taxon>Vibrionales</taxon>
        <taxon>Vibrionaceae</taxon>
        <taxon>Photobacterium</taxon>
    </lineage>
</organism>
<comment type="caution">
    <text evidence="2">The sequence shown here is derived from an EMBL/GenBank/DDBJ whole genome shotgun (WGS) entry which is preliminary data.</text>
</comment>
<sequence length="344" mass="38673">MSLLQLSESLDSLKNYMETLGLNPPETDLTVCFLGGELSTLNYDYLCKAKYLVEASMKAFSSIVLGMQTNLIMSTGKLDLIYELFDGNIGTSIDNFSDARRFKGSANLYRETFHKNLNHISETKGKSLGACYVVSGESITYAEKEISLAKKNGYPIKLIVARQNYKGESSFQFDTDIDALTDMYIKTLNDWFMQSQVAIDPLLYMLNRKLSQLGDRTQGCFESCNFTNKCHTQGVSIEPNGDFYFCQELADLKVLKLGNLISGDLDNLPITTAKLREENIAVTCSACEHFVSCKGGCMAYSVDLGRGFSNKDPYCSLYYRIFSRIDDLIREHGLNEVLKWRNAL</sequence>
<evidence type="ECO:0008006" key="4">
    <source>
        <dbReference type="Google" id="ProtNLM"/>
    </source>
</evidence>
<evidence type="ECO:0000256" key="1">
    <source>
        <dbReference type="ARBA" id="ARBA00001966"/>
    </source>
</evidence>
<evidence type="ECO:0000313" key="2">
    <source>
        <dbReference type="EMBL" id="KDM89954.1"/>
    </source>
</evidence>
<dbReference type="InterPro" id="IPR013785">
    <property type="entry name" value="Aldolase_TIM"/>
</dbReference>
<dbReference type="RefSeq" id="WP_036756467.1">
    <property type="nucleotide sequence ID" value="NZ_JAGSGC010000004.1"/>
</dbReference>
<dbReference type="InterPro" id="IPR023867">
    <property type="entry name" value="Sulphatase_maturase_rSAM"/>
</dbReference>
<dbReference type="SUPFAM" id="SSF102114">
    <property type="entry name" value="Radical SAM enzymes"/>
    <property type="match status" value="1"/>
</dbReference>